<dbReference type="EMBL" id="CP000510">
    <property type="protein sequence ID" value="ABM04028.1"/>
    <property type="molecule type" value="Genomic_DNA"/>
</dbReference>
<dbReference type="InterPro" id="IPR015421">
    <property type="entry name" value="PyrdxlP-dep_Trfase_major"/>
</dbReference>
<evidence type="ECO:0000256" key="4">
    <source>
        <dbReference type="ARBA" id="ARBA00022679"/>
    </source>
</evidence>
<evidence type="ECO:0000256" key="5">
    <source>
        <dbReference type="ARBA" id="ARBA00022898"/>
    </source>
</evidence>
<evidence type="ECO:0000256" key="3">
    <source>
        <dbReference type="ARBA" id="ARBA00022576"/>
    </source>
</evidence>
<dbReference type="PIRSF" id="PIRSF000521">
    <property type="entry name" value="Transaminase_4ab_Lys_Orn"/>
    <property type="match status" value="1"/>
</dbReference>
<evidence type="ECO:0000313" key="8">
    <source>
        <dbReference type="Proteomes" id="UP000000639"/>
    </source>
</evidence>
<keyword evidence="3 7" id="KW-0032">Aminotransferase</keyword>
<accession>A1SX13</accession>
<protein>
    <submittedName>
        <fullName evidence="7">Diaminobutyrate aminotransferase apoenzyme</fullName>
        <ecNumber evidence="7">2.6.1.76</ecNumber>
    </submittedName>
</protein>
<dbReference type="EC" id="2.6.1.76" evidence="7"/>
<dbReference type="InterPro" id="IPR015422">
    <property type="entry name" value="PyrdxlP-dep_Trfase_small"/>
</dbReference>
<proteinExistence type="inferred from homology"/>
<dbReference type="PANTHER" id="PTHR43552:SF1">
    <property type="entry name" value="DIAMINOBUTYRATE--2-OXOGLUTARATE AMINOTRANSFERASE"/>
    <property type="match status" value="1"/>
</dbReference>
<dbReference type="AlphaFoldDB" id="A1SX13"/>
<keyword evidence="5 6" id="KW-0663">Pyridoxal phosphate</keyword>
<dbReference type="InterPro" id="IPR049704">
    <property type="entry name" value="Aminotrans_3_PPA_site"/>
</dbReference>
<evidence type="ECO:0000256" key="6">
    <source>
        <dbReference type="RuleBase" id="RU003560"/>
    </source>
</evidence>
<comment type="cofactor">
    <cofactor evidence="1">
        <name>pyridoxal 5'-phosphate</name>
        <dbReference type="ChEBI" id="CHEBI:597326"/>
    </cofactor>
</comment>
<dbReference type="Gene3D" id="3.40.640.10">
    <property type="entry name" value="Type I PLP-dependent aspartate aminotransferase-like (Major domain)"/>
    <property type="match status" value="1"/>
</dbReference>
<dbReference type="STRING" id="357804.Ping_2287"/>
<dbReference type="Pfam" id="PF00202">
    <property type="entry name" value="Aminotran_3"/>
    <property type="match status" value="1"/>
</dbReference>
<sequence length="474" mass="51783">MQNVLNLTPETHLSNDQEIPLVNELYDLTPDNVLLNQEHYESEVRSYSRRLPLAINKSRGVIIEDTKGQVYLDCLAGAGALPLGHNHFEINQAMIEQLNKGVPYQTLDITTPGKDKFIKSVMQFLPANFAKNACIQFCGPSGADAVEASIKLAKLYTKRNTMISFHGAYHGMTNGALSLTGNLGAKKRRSGLMPDVHFFPFPYNLRCTFGLGGMEGVKQSIRYIESVLNDDESGITKPAAIIVEPIQGEGGVNPAPVFWLQELRRIATEQGILLIFDEIQCGIGRSGDNFAFEASGIEPDILILSKAIGGGMPMSVILYNKKFDCWNAGEHTGTFRGNQLAMASGAKTLEIIQRDNLAENAKQRGEQLRALLCEIQTETDCIAEVRGRGLMCGIEIVKAGKFNSLGHPESDPERASLIQRAALERGLIIEKGGRKGAVLRFLPPLIISETQINFVAETVKAAIIATQDNITDAA</sequence>
<dbReference type="InterPro" id="IPR004637">
    <property type="entry name" value="Dat"/>
</dbReference>
<dbReference type="CDD" id="cd00610">
    <property type="entry name" value="OAT_like"/>
    <property type="match status" value="1"/>
</dbReference>
<dbReference type="SUPFAM" id="SSF53383">
    <property type="entry name" value="PLP-dependent transferases"/>
    <property type="match status" value="1"/>
</dbReference>
<dbReference type="eggNOG" id="COG0160">
    <property type="taxonomic scope" value="Bacteria"/>
</dbReference>
<dbReference type="GO" id="GO:0030170">
    <property type="term" value="F:pyridoxal phosphate binding"/>
    <property type="evidence" value="ECO:0007669"/>
    <property type="project" value="InterPro"/>
</dbReference>
<comment type="similarity">
    <text evidence="2 6">Belongs to the class-III pyridoxal-phosphate-dependent aminotransferase family.</text>
</comment>
<keyword evidence="4 7" id="KW-0808">Transferase</keyword>
<keyword evidence="8" id="KW-1185">Reference proteome</keyword>
<dbReference type="PANTHER" id="PTHR43552">
    <property type="entry name" value="DIAMINOBUTYRATE--2-OXOGLUTARATE AMINOTRANSFERASE"/>
    <property type="match status" value="1"/>
</dbReference>
<dbReference type="HOGENOM" id="CLU_016922_10_0_6"/>
<dbReference type="InterPro" id="IPR015424">
    <property type="entry name" value="PyrdxlP-dep_Trfase"/>
</dbReference>
<dbReference type="GO" id="GO:0045303">
    <property type="term" value="F:diaminobutyrate-2-oxoglutarate transaminase activity"/>
    <property type="evidence" value="ECO:0007669"/>
    <property type="project" value="UniProtKB-EC"/>
</dbReference>
<evidence type="ECO:0000256" key="2">
    <source>
        <dbReference type="ARBA" id="ARBA00008954"/>
    </source>
</evidence>
<dbReference type="InterPro" id="IPR005814">
    <property type="entry name" value="Aminotrans_3"/>
</dbReference>
<dbReference type="RefSeq" id="WP_011770588.1">
    <property type="nucleotide sequence ID" value="NC_008709.1"/>
</dbReference>
<gene>
    <name evidence="7" type="ordered locus">Ping_2287</name>
</gene>
<dbReference type="Proteomes" id="UP000000639">
    <property type="component" value="Chromosome"/>
</dbReference>
<evidence type="ECO:0000256" key="1">
    <source>
        <dbReference type="ARBA" id="ARBA00001933"/>
    </source>
</evidence>
<organism evidence="7 8">
    <name type="scientific">Psychromonas ingrahamii (strain DSM 17664 / CCUG 51855 / 37)</name>
    <dbReference type="NCBI Taxonomy" id="357804"/>
    <lineage>
        <taxon>Bacteria</taxon>
        <taxon>Pseudomonadati</taxon>
        <taxon>Pseudomonadota</taxon>
        <taxon>Gammaproteobacteria</taxon>
        <taxon>Alteromonadales</taxon>
        <taxon>Psychromonadaceae</taxon>
        <taxon>Psychromonas</taxon>
    </lineage>
</organism>
<reference evidence="7 8" key="1">
    <citation type="submission" date="2007-01" db="EMBL/GenBank/DDBJ databases">
        <title>Complete sequence of Psychromonas ingrahamii 37.</title>
        <authorList>
            <consortium name="US DOE Joint Genome Institute"/>
            <person name="Copeland A."/>
            <person name="Lucas S."/>
            <person name="Lapidus A."/>
            <person name="Barry K."/>
            <person name="Detter J.C."/>
            <person name="Glavina del Rio T."/>
            <person name="Hammon N."/>
            <person name="Israni S."/>
            <person name="Dalin E."/>
            <person name="Tice H."/>
            <person name="Pitluck S."/>
            <person name="Thompson L.S."/>
            <person name="Brettin T."/>
            <person name="Bruce D."/>
            <person name="Han C."/>
            <person name="Tapia R."/>
            <person name="Schmutz J."/>
            <person name="Larimer F."/>
            <person name="Land M."/>
            <person name="Hauser L."/>
            <person name="Kyrpides N."/>
            <person name="Ivanova N."/>
            <person name="Staley J."/>
            <person name="Richardson P."/>
        </authorList>
    </citation>
    <scope>NUCLEOTIDE SEQUENCE [LARGE SCALE GENOMIC DNA]</scope>
    <source>
        <strain evidence="7 8">37</strain>
    </source>
</reference>
<dbReference type="KEGG" id="pin:Ping_2287"/>
<dbReference type="PROSITE" id="PS00600">
    <property type="entry name" value="AA_TRANSFER_CLASS_3"/>
    <property type="match status" value="1"/>
</dbReference>
<name>A1SX13_PSYIN</name>
<dbReference type="NCBIfam" id="TIGR00709">
    <property type="entry name" value="dat"/>
    <property type="match status" value="1"/>
</dbReference>
<evidence type="ECO:0000313" key="7">
    <source>
        <dbReference type="EMBL" id="ABM04028.1"/>
    </source>
</evidence>
<dbReference type="Gene3D" id="3.90.1150.10">
    <property type="entry name" value="Aspartate Aminotransferase, domain 1"/>
    <property type="match status" value="1"/>
</dbReference>
<dbReference type="FunFam" id="3.40.640.10:FF:000004">
    <property type="entry name" value="Acetylornithine aminotransferase"/>
    <property type="match status" value="1"/>
</dbReference>